<dbReference type="Proteomes" id="UP000799778">
    <property type="component" value="Unassembled WGS sequence"/>
</dbReference>
<evidence type="ECO:0000313" key="1">
    <source>
        <dbReference type="EMBL" id="KAF2012989.1"/>
    </source>
</evidence>
<protein>
    <recommendedName>
        <fullName evidence="3">Protein kinase domain-containing protein</fullName>
    </recommendedName>
</protein>
<dbReference type="OrthoDB" id="10564098at2759"/>
<gene>
    <name evidence="1" type="ORF">BU24DRAFT_484933</name>
</gene>
<dbReference type="RefSeq" id="XP_033381328.1">
    <property type="nucleotide sequence ID" value="XM_033533368.1"/>
</dbReference>
<keyword evidence="2" id="KW-1185">Reference proteome</keyword>
<dbReference type="AlphaFoldDB" id="A0A6A5XJF2"/>
<proteinExistence type="predicted"/>
<reference evidence="1" key="1">
    <citation type="journal article" date="2020" name="Stud. Mycol.">
        <title>101 Dothideomycetes genomes: a test case for predicting lifestyles and emergence of pathogens.</title>
        <authorList>
            <person name="Haridas S."/>
            <person name="Albert R."/>
            <person name="Binder M."/>
            <person name="Bloem J."/>
            <person name="Labutti K."/>
            <person name="Salamov A."/>
            <person name="Andreopoulos B."/>
            <person name="Baker S."/>
            <person name="Barry K."/>
            <person name="Bills G."/>
            <person name="Bluhm B."/>
            <person name="Cannon C."/>
            <person name="Castanera R."/>
            <person name="Culley D."/>
            <person name="Daum C."/>
            <person name="Ezra D."/>
            <person name="Gonzalez J."/>
            <person name="Henrissat B."/>
            <person name="Kuo A."/>
            <person name="Liang C."/>
            <person name="Lipzen A."/>
            <person name="Lutzoni F."/>
            <person name="Magnuson J."/>
            <person name="Mondo S."/>
            <person name="Nolan M."/>
            <person name="Ohm R."/>
            <person name="Pangilinan J."/>
            <person name="Park H.-J."/>
            <person name="Ramirez L."/>
            <person name="Alfaro M."/>
            <person name="Sun H."/>
            <person name="Tritt A."/>
            <person name="Yoshinaga Y."/>
            <person name="Zwiers L.-H."/>
            <person name="Turgeon B."/>
            <person name="Goodwin S."/>
            <person name="Spatafora J."/>
            <person name="Crous P."/>
            <person name="Grigoriev I."/>
        </authorList>
    </citation>
    <scope>NUCLEOTIDE SEQUENCE</scope>
    <source>
        <strain evidence="1">CBS 175.79</strain>
    </source>
</reference>
<name>A0A6A5XJF2_9PLEO</name>
<dbReference type="EMBL" id="ML978072">
    <property type="protein sequence ID" value="KAF2012989.1"/>
    <property type="molecule type" value="Genomic_DNA"/>
</dbReference>
<organism evidence="1 2">
    <name type="scientific">Aaosphaeria arxii CBS 175.79</name>
    <dbReference type="NCBI Taxonomy" id="1450172"/>
    <lineage>
        <taxon>Eukaryota</taxon>
        <taxon>Fungi</taxon>
        <taxon>Dikarya</taxon>
        <taxon>Ascomycota</taxon>
        <taxon>Pezizomycotina</taxon>
        <taxon>Dothideomycetes</taxon>
        <taxon>Pleosporomycetidae</taxon>
        <taxon>Pleosporales</taxon>
        <taxon>Pleosporales incertae sedis</taxon>
        <taxon>Aaosphaeria</taxon>
    </lineage>
</organism>
<accession>A0A6A5XJF2</accession>
<dbReference type="GeneID" id="54290765"/>
<evidence type="ECO:0000313" key="2">
    <source>
        <dbReference type="Proteomes" id="UP000799778"/>
    </source>
</evidence>
<sequence>MILETLDPKAALRHEEFHSFLSQDSNTRKRLGPAQATAFRIMQVIGNGAEGLILLCRVPQSRQSFALKLFFQNQPPLPTQNKIWPLKLESRYYAGCAYASVHFSKPSASPHHLPRMPFEKWIQLFETCPSGKGIWKSIEADLSFAPPEIVEKEELMSLLEPMCAKGWVAFDINILNKLYHNLPRNAKFLVAKFTGKIIVGIVKPFFEKDGSIESDLERQIQTMLLMRSLNWGLRDVQPRNWINGVLVDGGDVETQPRYPRHLERTWVSAFFAVVKVYASDKKTREGHGMKEVQTREGNNGANLVEASDLEKRELRLRRILRLSWVSIRKDKDEVMDEMNKRRWKNWRIWGWITKTIR</sequence>
<evidence type="ECO:0008006" key="3">
    <source>
        <dbReference type="Google" id="ProtNLM"/>
    </source>
</evidence>